<dbReference type="EMBL" id="CP021643">
    <property type="protein sequence ID" value="AVX45060.1"/>
    <property type="molecule type" value="Genomic_DNA"/>
</dbReference>
<evidence type="ECO:0000313" key="1">
    <source>
        <dbReference type="EMBL" id="AVX45060.1"/>
    </source>
</evidence>
<accession>A0A2R4P312</accession>
<dbReference type="Proteomes" id="UP000241854">
    <property type="component" value="Plasmid pICON"/>
</dbReference>
<keyword evidence="1" id="KW-0614">Plasmid</keyword>
<geneLocation type="plasmid" evidence="2">
    <name>picon</name>
</geneLocation>
<proteinExistence type="predicted"/>
<gene>
    <name evidence="1" type="ORF">CCS77_2054</name>
</gene>
<evidence type="ECO:0000313" key="2">
    <source>
        <dbReference type="Proteomes" id="UP000241854"/>
    </source>
</evidence>
<name>A0A2R4P312_9BACT</name>
<protein>
    <submittedName>
        <fullName evidence="1">Uncharacterized protein</fullName>
    </submittedName>
</protein>
<organism evidence="1 2">
    <name type="scientific">Campylobacter concisus</name>
    <dbReference type="NCBI Taxonomy" id="199"/>
    <lineage>
        <taxon>Bacteria</taxon>
        <taxon>Pseudomonadati</taxon>
        <taxon>Campylobacterota</taxon>
        <taxon>Epsilonproteobacteria</taxon>
        <taxon>Campylobacterales</taxon>
        <taxon>Campylobacteraceae</taxon>
        <taxon>Campylobacter</taxon>
    </lineage>
</organism>
<sequence>MKATGKRPQEVRACMVANNYDEKKLPRDIVGISTSVKTYIYG</sequence>
<dbReference type="AlphaFoldDB" id="A0A2R4P312"/>
<reference evidence="1 2" key="1">
    <citation type="journal article" date="2018" name="Emerg. Microbes Infect.">
        <title>Genomic analysis of oral Campylobacter concisus strains identified a potential bacterial molecular marker associated with active Crohn's disease.</title>
        <authorList>
            <person name="Liu F."/>
            <person name="Ma R."/>
            <person name="Tay C.Y.A."/>
            <person name="Octavia S."/>
            <person name="Lan R."/>
            <person name="Chung H.K.L."/>
            <person name="Riordan S.M."/>
            <person name="Grimm M.C."/>
            <person name="Leong R.W."/>
            <person name="Tanaka M.M."/>
            <person name="Connor S."/>
            <person name="Zhang L."/>
        </authorList>
    </citation>
    <scope>NUCLEOTIDE SEQUENCE [LARGE SCALE GENOMIC DNA]</scope>
    <source>
        <strain evidence="1 2">P2CDO4</strain>
        <plasmid evidence="1">pICON</plasmid>
    </source>
</reference>